<evidence type="ECO:0000313" key="3">
    <source>
        <dbReference type="Proteomes" id="UP000007364"/>
    </source>
</evidence>
<gene>
    <name evidence="2" type="ORF">I215_15065</name>
</gene>
<feature type="transmembrane region" description="Helical" evidence="1">
    <location>
        <begin position="85"/>
        <end position="103"/>
    </location>
</feature>
<keyword evidence="3" id="KW-1185">Reference proteome</keyword>
<proteinExistence type="predicted"/>
<organism evidence="2 3">
    <name type="scientific">Galbibacter marinus</name>
    <dbReference type="NCBI Taxonomy" id="555500"/>
    <lineage>
        <taxon>Bacteria</taxon>
        <taxon>Pseudomonadati</taxon>
        <taxon>Bacteroidota</taxon>
        <taxon>Flavobacteriia</taxon>
        <taxon>Flavobacteriales</taxon>
        <taxon>Flavobacteriaceae</taxon>
        <taxon>Galbibacter</taxon>
    </lineage>
</organism>
<keyword evidence="1" id="KW-1133">Transmembrane helix</keyword>
<sequence>MGFRSMFMKIILKYTFQWFLTVIYYKAYGYNGVSLTRTITTDRAQQVAYITVRNSIAGLLLLLLFHAALIVLGPCFFNAERTLDGNLFAVPVTVLFLLTYGYLAKKYLKPIFKDIMPLGSSIEEFKKMNYTFLAIRFLLPLLFIGFLLSGSYFIGQIEKLAC</sequence>
<keyword evidence="1" id="KW-0812">Transmembrane</keyword>
<keyword evidence="1" id="KW-0472">Membrane</keyword>
<feature type="transmembrane region" description="Helical" evidence="1">
    <location>
        <begin position="59"/>
        <end position="79"/>
    </location>
</feature>
<comment type="caution">
    <text evidence="2">The sequence shown here is derived from an EMBL/GenBank/DDBJ whole genome shotgun (WGS) entry which is preliminary data.</text>
</comment>
<dbReference type="EMBL" id="AMSG01000040">
    <property type="protein sequence ID" value="EKF53917.1"/>
    <property type="molecule type" value="Genomic_DNA"/>
</dbReference>
<reference evidence="2 3" key="1">
    <citation type="journal article" date="2012" name="J. Bacteriol.">
        <title>Genome Sequence of Galbibacter marinum Type Strain ck-I2-15.</title>
        <authorList>
            <person name="Lai Q."/>
            <person name="Li C."/>
            <person name="Shao Z."/>
        </authorList>
    </citation>
    <scope>NUCLEOTIDE SEQUENCE [LARGE SCALE GENOMIC DNA]</scope>
    <source>
        <strain evidence="3">ck-I2-15</strain>
    </source>
</reference>
<dbReference type="Proteomes" id="UP000007364">
    <property type="component" value="Unassembled WGS sequence"/>
</dbReference>
<name>K2QGT1_9FLAO</name>
<evidence type="ECO:0000313" key="2">
    <source>
        <dbReference type="EMBL" id="EKF53917.1"/>
    </source>
</evidence>
<protein>
    <submittedName>
        <fullName evidence="2">Uncharacterized protein</fullName>
    </submittedName>
</protein>
<feature type="transmembrane region" description="Helical" evidence="1">
    <location>
        <begin position="133"/>
        <end position="154"/>
    </location>
</feature>
<dbReference type="AlphaFoldDB" id="K2QGT1"/>
<evidence type="ECO:0000256" key="1">
    <source>
        <dbReference type="SAM" id="Phobius"/>
    </source>
</evidence>
<accession>K2QGT1</accession>